<reference evidence="2 3" key="1">
    <citation type="journal article" date="2023" name="bioRxiv">
        <title>High-quality genome assemblies of four members of thePodospora anserinaspecies complex.</title>
        <authorList>
            <person name="Ament-Velasquez S.L."/>
            <person name="Vogan A.A."/>
            <person name="Wallerman O."/>
            <person name="Hartmann F."/>
            <person name="Gautier V."/>
            <person name="Silar P."/>
            <person name="Giraud T."/>
            <person name="Johannesson H."/>
        </authorList>
    </citation>
    <scope>NUCLEOTIDE SEQUENCE [LARGE SCALE GENOMIC DNA]</scope>
    <source>
        <strain evidence="2 3">CBS 112042</strain>
    </source>
</reference>
<evidence type="ECO:0000313" key="3">
    <source>
        <dbReference type="Proteomes" id="UP001322138"/>
    </source>
</evidence>
<evidence type="ECO:0000256" key="1">
    <source>
        <dbReference type="SAM" id="SignalP"/>
    </source>
</evidence>
<gene>
    <name evidence="2" type="ORF">QC761_606470</name>
</gene>
<proteinExistence type="predicted"/>
<protein>
    <recommendedName>
        <fullName evidence="4">ShKT domain-containing protein</fullName>
    </recommendedName>
</protein>
<sequence>MKQPTTHLLTLFLLPFALALPTPADSVNQVEQGTNTPATVGNVNAGIPRCKTQGLSDFCLSNSNKPYCDATGFHNNMMAQCEKNCWCE</sequence>
<dbReference type="GeneID" id="87900568"/>
<dbReference type="Proteomes" id="UP001322138">
    <property type="component" value="Unassembled WGS sequence"/>
</dbReference>
<dbReference type="RefSeq" id="XP_062729738.1">
    <property type="nucleotide sequence ID" value="XM_062881086.1"/>
</dbReference>
<evidence type="ECO:0000313" key="2">
    <source>
        <dbReference type="EMBL" id="KAK4640762.1"/>
    </source>
</evidence>
<dbReference type="EMBL" id="JAFFGZ010000008">
    <property type="protein sequence ID" value="KAK4640762.1"/>
    <property type="molecule type" value="Genomic_DNA"/>
</dbReference>
<comment type="caution">
    <text evidence="2">The sequence shown here is derived from an EMBL/GenBank/DDBJ whole genome shotgun (WGS) entry which is preliminary data.</text>
</comment>
<keyword evidence="3" id="KW-1185">Reference proteome</keyword>
<feature type="chain" id="PRO_5047481759" description="ShKT domain-containing protein" evidence="1">
    <location>
        <begin position="20"/>
        <end position="88"/>
    </location>
</feature>
<organism evidence="2 3">
    <name type="scientific">Podospora bellae-mahoneyi</name>
    <dbReference type="NCBI Taxonomy" id="2093777"/>
    <lineage>
        <taxon>Eukaryota</taxon>
        <taxon>Fungi</taxon>
        <taxon>Dikarya</taxon>
        <taxon>Ascomycota</taxon>
        <taxon>Pezizomycotina</taxon>
        <taxon>Sordariomycetes</taxon>
        <taxon>Sordariomycetidae</taxon>
        <taxon>Sordariales</taxon>
        <taxon>Podosporaceae</taxon>
        <taxon>Podospora</taxon>
    </lineage>
</organism>
<accession>A0ABR0FDE3</accession>
<evidence type="ECO:0008006" key="4">
    <source>
        <dbReference type="Google" id="ProtNLM"/>
    </source>
</evidence>
<keyword evidence="1" id="KW-0732">Signal</keyword>
<name>A0ABR0FDE3_9PEZI</name>
<feature type="signal peptide" evidence="1">
    <location>
        <begin position="1"/>
        <end position="19"/>
    </location>
</feature>